<feature type="region of interest" description="Disordered" evidence="2">
    <location>
        <begin position="385"/>
        <end position="432"/>
    </location>
</feature>
<protein>
    <recommendedName>
        <fullName evidence="3">CCHC-type domain-containing protein</fullName>
    </recommendedName>
</protein>
<evidence type="ECO:0000256" key="1">
    <source>
        <dbReference type="PROSITE-ProRule" id="PRU00047"/>
    </source>
</evidence>
<dbReference type="SMART" id="SM00343">
    <property type="entry name" value="ZnF_C2HC"/>
    <property type="match status" value="1"/>
</dbReference>
<reference evidence="4" key="1">
    <citation type="journal article" date="2023" name="Front. Mar. Sci.">
        <title>A new Merluccius polli reference genome to investigate the effects of global change in West African waters.</title>
        <authorList>
            <person name="Mateo J.L."/>
            <person name="Blanco-Fernandez C."/>
            <person name="Garcia-Vazquez E."/>
            <person name="Machado-Schiaffino G."/>
        </authorList>
    </citation>
    <scope>NUCLEOTIDE SEQUENCE</scope>
    <source>
        <strain evidence="4">C29</strain>
        <tissue evidence="4">Fin</tissue>
    </source>
</reference>
<feature type="compositionally biased region" description="Basic and acidic residues" evidence="2">
    <location>
        <begin position="406"/>
        <end position="420"/>
    </location>
</feature>
<evidence type="ECO:0000259" key="3">
    <source>
        <dbReference type="PROSITE" id="PS50158"/>
    </source>
</evidence>
<feature type="compositionally biased region" description="Low complexity" evidence="2">
    <location>
        <begin position="870"/>
        <end position="879"/>
    </location>
</feature>
<keyword evidence="1" id="KW-0862">Zinc</keyword>
<dbReference type="GO" id="GO:0008270">
    <property type="term" value="F:zinc ion binding"/>
    <property type="evidence" value="ECO:0007669"/>
    <property type="project" value="UniProtKB-KW"/>
</dbReference>
<keyword evidence="5" id="KW-1185">Reference proteome</keyword>
<feature type="region of interest" description="Disordered" evidence="2">
    <location>
        <begin position="360"/>
        <end position="379"/>
    </location>
</feature>
<dbReference type="Pfam" id="PF00098">
    <property type="entry name" value="zf-CCHC"/>
    <property type="match status" value="1"/>
</dbReference>
<keyword evidence="1" id="KW-0863">Zinc-finger</keyword>
<sequence>MDTPLQQRATVARYLASNAQTGKPLSSTEQKKWAQRELKYRKEWEFNGIWRTDVMVDNDMIVDAWNYTVGESKRAAVRRAGAVTIQKKDADDRMKKREGYVKILLEAYGAAIDMEKLKREGQPVNPRLQCMTLNKDRFAKPTDLPDPAPAIQNILKGAEEEETRAISGGETGQHTLYPSLANYQPTQTATSSPPPYMIHGYPPNETMNRHTVVTMASPTDGPRMAQEGPAVLHQHPLLTIRNGPVSIAYNGPMCKTAGVIGTDDPRGSSWTPERRPEKVIEGRSGPGAIVGRKPLDPSTNSNRRHRDEVPCRTVRSTPGQGEIEERSEEVSRHRGEYRHEEDEQHEEMLRDIEDISHSNREAHTRARHQGRGHDDWLGNWPMDPDNLGYGMEPGRHVGDIEEADRGDDRRDQRGETHNRQDNVPGQGADLSTWTQGESSLMWDDMDEVPLGSDQEDNYRENQAVGRLQTPRLDSTVKRLPPPLAKQHAMTTRSRRPDPRSPIASDHHQTVGCTPNPRNLSRSHTSKRDFMAPLLTDGAGRDVFTPWGHRDMYSLANRLPPLTAGAQAWIRKFEMETSGDNLALGDVRAIVTRTYGPRRSSELERLAGTTNLPDRTPLDPYRNHLWDCLRELFPGDIKKAGISNLHIKPEENIYQYIQRAEDLWVDRNDGRPSDSRIGLQMFQRELIKGLSPGVQKTLKMVASLDYMVWDQWVEQIVHHYHLEQERREEKDNEYEDLKLVLMKMQIKEQAELNKKTKHTQEPSTMLPLATAAPTPQAPVPVPPAPNAIPTVVGQVPAPQVTAPPGGQVPNYSGQPYAPPQQQYGRMQYQNQGYRGRGRRRQGGWRMPSPECFYCGQLGHWVRECPVRAGQGLPPQQLEPQDTQQGLPPPGTPMYPVHQ</sequence>
<dbReference type="GO" id="GO:0003676">
    <property type="term" value="F:nucleic acid binding"/>
    <property type="evidence" value="ECO:0007669"/>
    <property type="project" value="InterPro"/>
</dbReference>
<comment type="caution">
    <text evidence="4">The sequence shown here is derived from an EMBL/GenBank/DDBJ whole genome shotgun (WGS) entry which is preliminary data.</text>
</comment>
<evidence type="ECO:0000256" key="2">
    <source>
        <dbReference type="SAM" id="MobiDB-lite"/>
    </source>
</evidence>
<dbReference type="Gene3D" id="4.10.60.10">
    <property type="entry name" value="Zinc finger, CCHC-type"/>
    <property type="match status" value="1"/>
</dbReference>
<dbReference type="AlphaFoldDB" id="A0AA47M0G2"/>
<dbReference type="InterPro" id="IPR036875">
    <property type="entry name" value="Znf_CCHC_sf"/>
</dbReference>
<feature type="region of interest" description="Disordered" evidence="2">
    <location>
        <begin position="484"/>
        <end position="524"/>
    </location>
</feature>
<feature type="compositionally biased region" description="Basic and acidic residues" evidence="2">
    <location>
        <begin position="328"/>
        <end position="347"/>
    </location>
</feature>
<evidence type="ECO:0000313" key="5">
    <source>
        <dbReference type="Proteomes" id="UP001174136"/>
    </source>
</evidence>
<feature type="region of interest" description="Disordered" evidence="2">
    <location>
        <begin position="870"/>
        <end position="897"/>
    </location>
</feature>
<dbReference type="InterPro" id="IPR001878">
    <property type="entry name" value="Znf_CCHC"/>
</dbReference>
<feature type="compositionally biased region" description="Basic and acidic residues" evidence="2">
    <location>
        <begin position="494"/>
        <end position="508"/>
    </location>
</feature>
<dbReference type="SUPFAM" id="SSF57756">
    <property type="entry name" value="Retrovirus zinc finger-like domains"/>
    <property type="match status" value="1"/>
</dbReference>
<gene>
    <name evidence="4" type="ORF">N1851_033968</name>
</gene>
<proteinExistence type="predicted"/>
<name>A0AA47M0G2_MERPO</name>
<dbReference type="Proteomes" id="UP001174136">
    <property type="component" value="Unassembled WGS sequence"/>
</dbReference>
<keyword evidence="1" id="KW-0479">Metal-binding</keyword>
<feature type="compositionally biased region" description="Basic and acidic residues" evidence="2">
    <location>
        <begin position="272"/>
        <end position="281"/>
    </location>
</feature>
<dbReference type="PROSITE" id="PS50158">
    <property type="entry name" value="ZF_CCHC"/>
    <property type="match status" value="1"/>
</dbReference>
<accession>A0AA47M0G2</accession>
<feature type="region of interest" description="Disordered" evidence="2">
    <location>
        <begin position="259"/>
        <end position="347"/>
    </location>
</feature>
<feature type="compositionally biased region" description="Polar residues" evidence="2">
    <location>
        <begin position="510"/>
        <end position="522"/>
    </location>
</feature>
<evidence type="ECO:0000313" key="4">
    <source>
        <dbReference type="EMBL" id="KAK0131319.1"/>
    </source>
</evidence>
<organism evidence="4 5">
    <name type="scientific">Merluccius polli</name>
    <name type="common">Benguela hake</name>
    <name type="synonym">Merluccius cadenati</name>
    <dbReference type="NCBI Taxonomy" id="89951"/>
    <lineage>
        <taxon>Eukaryota</taxon>
        <taxon>Metazoa</taxon>
        <taxon>Chordata</taxon>
        <taxon>Craniata</taxon>
        <taxon>Vertebrata</taxon>
        <taxon>Euteleostomi</taxon>
        <taxon>Actinopterygii</taxon>
        <taxon>Neopterygii</taxon>
        <taxon>Teleostei</taxon>
        <taxon>Neoteleostei</taxon>
        <taxon>Acanthomorphata</taxon>
        <taxon>Zeiogadaria</taxon>
        <taxon>Gadariae</taxon>
        <taxon>Gadiformes</taxon>
        <taxon>Gadoidei</taxon>
        <taxon>Merlucciidae</taxon>
        <taxon>Merluccius</taxon>
    </lineage>
</organism>
<dbReference type="EMBL" id="JAOPHQ010006550">
    <property type="protein sequence ID" value="KAK0131319.1"/>
    <property type="molecule type" value="Genomic_DNA"/>
</dbReference>
<feature type="domain" description="CCHC-type" evidence="3">
    <location>
        <begin position="850"/>
        <end position="864"/>
    </location>
</feature>